<comment type="caution">
    <text evidence="2">The sequence shown here is derived from an EMBL/GenBank/DDBJ whole genome shotgun (WGS) entry which is preliminary data.</text>
</comment>
<accession>A0A1L9QMZ5</accession>
<proteinExistence type="predicted"/>
<evidence type="ECO:0000313" key="3">
    <source>
        <dbReference type="Proteomes" id="UP000183940"/>
    </source>
</evidence>
<keyword evidence="1" id="KW-1133">Transmembrane helix</keyword>
<evidence type="ECO:0000313" key="2">
    <source>
        <dbReference type="EMBL" id="OJJ24022.1"/>
    </source>
</evidence>
<gene>
    <name evidence="2" type="ORF">BI308_18730</name>
</gene>
<dbReference type="AlphaFoldDB" id="A0A1L9QMZ5"/>
<keyword evidence="3" id="KW-1185">Reference proteome</keyword>
<organism evidence="2 3">
    <name type="scientific">Roseofilum reptotaenium AO1-A</name>
    <dbReference type="NCBI Taxonomy" id="1925591"/>
    <lineage>
        <taxon>Bacteria</taxon>
        <taxon>Bacillati</taxon>
        <taxon>Cyanobacteriota</taxon>
        <taxon>Cyanophyceae</taxon>
        <taxon>Desertifilales</taxon>
        <taxon>Desertifilaceae</taxon>
        <taxon>Roseofilum</taxon>
    </lineage>
</organism>
<feature type="transmembrane region" description="Helical" evidence="1">
    <location>
        <begin position="57"/>
        <end position="78"/>
    </location>
</feature>
<keyword evidence="1" id="KW-0472">Membrane</keyword>
<dbReference type="EMBL" id="MLAW01000039">
    <property type="protein sequence ID" value="OJJ24022.1"/>
    <property type="molecule type" value="Genomic_DNA"/>
</dbReference>
<reference evidence="2" key="1">
    <citation type="submission" date="2016-10" db="EMBL/GenBank/DDBJ databases">
        <title>CRISPR-Cas defence system in Roseofilum reptotaenium: evidence of a bacteriophage-cyanobacterium arms race in the coral black band disease.</title>
        <authorList>
            <person name="Buerger P."/>
            <person name="Wood-Charlson E.M."/>
            <person name="Weynberg K.D."/>
            <person name="Willis B."/>
            <person name="Van Oppen M.J."/>
        </authorList>
    </citation>
    <scope>NUCLEOTIDE SEQUENCE [LARGE SCALE GENOMIC DNA]</scope>
    <source>
        <strain evidence="2">AO1-A</strain>
    </source>
</reference>
<name>A0A1L9QMZ5_9CYAN</name>
<evidence type="ECO:0000256" key="1">
    <source>
        <dbReference type="SAM" id="Phobius"/>
    </source>
</evidence>
<feature type="transmembrane region" description="Helical" evidence="1">
    <location>
        <begin position="90"/>
        <end position="113"/>
    </location>
</feature>
<dbReference type="Proteomes" id="UP000183940">
    <property type="component" value="Unassembled WGS sequence"/>
</dbReference>
<sequence length="249" mass="28902">MNSDLEDLRISDETLQNISGISIHDSFLGEYYRVWAKVSHQESNDEKRNAALLRFSGLELGLFFLTLVIASGTTLLTIKNSWNSTNPNYWIPIVSSLGLSAFLFLIINLYVYLNSKPLIYLLTLLNELDNYERIVTIFYRIDQLITDGYMEQDSGNRHQMVEALRITKDSFIHALKAERLVREYHQVKLPDDLFDQLDRNLSDLIDFDIQGQESHYGRLINETLEIGISVHRELRKLQQVSESYYSASR</sequence>
<protein>
    <submittedName>
        <fullName evidence="2">Uncharacterized protein</fullName>
    </submittedName>
</protein>
<keyword evidence="1" id="KW-0812">Transmembrane</keyword>
<dbReference type="STRING" id="1925591.BI308_18730"/>